<evidence type="ECO:0000256" key="2">
    <source>
        <dbReference type="ARBA" id="ARBA00005336"/>
    </source>
</evidence>
<evidence type="ECO:0000256" key="1">
    <source>
        <dbReference type="ARBA" id="ARBA00000448"/>
    </source>
</evidence>
<comment type="function">
    <text evidence="7">Catalyzes the hydrolysis of a non-reducing terminal alpha-L-arabinopyranosidic linkage in ginsenoside Rb2 (alpha-L-arabinopyranosyl-(1-&gt;6)-alpha-D-glucopyranosyl) to release alpha-D-glucopyranosyl (Rd). It is not able to hydrolyze alpha-L-arabinofuranosyl-(1-&gt;6)-alpha-D-glucopyranosyl (Rc).</text>
</comment>
<dbReference type="EMBL" id="JYFC01000003">
    <property type="protein sequence ID" value="KJC64229.1"/>
    <property type="molecule type" value="Genomic_DNA"/>
</dbReference>
<keyword evidence="12" id="KW-1185">Reference proteome</keyword>
<evidence type="ECO:0000256" key="8">
    <source>
        <dbReference type="ARBA" id="ARBA00074219"/>
    </source>
</evidence>
<dbReference type="Pfam" id="PF01915">
    <property type="entry name" value="Glyco_hydro_3_C"/>
    <property type="match status" value="1"/>
</dbReference>
<evidence type="ECO:0000313" key="11">
    <source>
        <dbReference type="EMBL" id="SKA80254.1"/>
    </source>
</evidence>
<dbReference type="InterPro" id="IPR026891">
    <property type="entry name" value="Fn3-like"/>
</dbReference>
<dbReference type="PANTHER" id="PTHR30620">
    <property type="entry name" value="PERIPLASMIC BETA-GLUCOSIDASE-RELATED"/>
    <property type="match status" value="1"/>
</dbReference>
<reference evidence="13" key="4">
    <citation type="submission" date="2017-02" db="EMBL/GenBank/DDBJ databases">
        <authorList>
            <person name="Varghese N."/>
            <person name="Submissions S."/>
        </authorList>
    </citation>
    <scope>NUCLEOTIDE SEQUENCE [LARGE SCALE GENOMIC DNA]</scope>
    <source>
        <strain evidence="13">VKM Ac-2052</strain>
    </source>
</reference>
<dbReference type="PANTHER" id="PTHR30620:SF16">
    <property type="entry name" value="LYSOSOMAL BETA GLUCOSIDASE"/>
    <property type="match status" value="1"/>
</dbReference>
<dbReference type="InterPro" id="IPR017853">
    <property type="entry name" value="GH"/>
</dbReference>
<proteinExistence type="inferred from homology"/>
<dbReference type="EC" id="3.2.1.21" evidence="3"/>
<dbReference type="InterPro" id="IPR013783">
    <property type="entry name" value="Ig-like_fold"/>
</dbReference>
<keyword evidence="5 10" id="KW-0378">Hydrolase</keyword>
<dbReference type="FunFam" id="2.60.40.10:FF:000495">
    <property type="entry name" value="Periplasmic beta-glucosidase"/>
    <property type="match status" value="1"/>
</dbReference>
<dbReference type="Gene3D" id="3.20.20.300">
    <property type="entry name" value="Glycoside hydrolase, family 3, N-terminal domain"/>
    <property type="match status" value="1"/>
</dbReference>
<comment type="similarity">
    <text evidence="2">Belongs to the glycosyl hydrolase 3 family.</text>
</comment>
<comment type="catalytic activity">
    <reaction evidence="1">
        <text>Hydrolysis of terminal, non-reducing beta-D-glucosyl residues with release of beta-D-glucose.</text>
        <dbReference type="EC" id="3.2.1.21"/>
    </reaction>
</comment>
<dbReference type="Pfam" id="PF14310">
    <property type="entry name" value="Fn3-like"/>
    <property type="match status" value="1"/>
</dbReference>
<dbReference type="Pfam" id="PF00933">
    <property type="entry name" value="Glyco_hydro_3"/>
    <property type="match status" value="1"/>
</dbReference>
<dbReference type="Proteomes" id="UP000032503">
    <property type="component" value="Unassembled WGS sequence"/>
</dbReference>
<dbReference type="EMBL" id="FUYG01000001">
    <property type="protein sequence ID" value="SKA80254.1"/>
    <property type="molecule type" value="Genomic_DNA"/>
</dbReference>
<organism evidence="11 13">
    <name type="scientific">Agreia bicolorata</name>
    <dbReference type="NCBI Taxonomy" id="110935"/>
    <lineage>
        <taxon>Bacteria</taxon>
        <taxon>Bacillati</taxon>
        <taxon>Actinomycetota</taxon>
        <taxon>Actinomycetes</taxon>
        <taxon>Micrococcales</taxon>
        <taxon>Microbacteriaceae</taxon>
        <taxon>Agreia</taxon>
    </lineage>
</organism>
<feature type="domain" description="Fibronectin type III-like" evidence="9">
    <location>
        <begin position="675"/>
        <end position="745"/>
    </location>
</feature>
<reference evidence="10 12" key="1">
    <citation type="journal article" date="2001" name="Int. J. Syst. Evol. Microbiol.">
        <title>Agreia bicolorata gen. nov., sp. nov., to accommodate actinobacteria isolated from narrow reed grass infected by the nematode Heteroanguina graminophila.</title>
        <authorList>
            <person name="Evtushenko L.I."/>
            <person name="Dorofeeva L.V."/>
            <person name="Dobrovolskaya T.G."/>
            <person name="Streshinskaya G.M."/>
            <person name="Subbotin S.A."/>
            <person name="Tiedje J.M."/>
        </authorList>
    </citation>
    <scope>NUCLEOTIDE SEQUENCE [LARGE SCALE GENOMIC DNA]</scope>
    <source>
        <strain evidence="10 12">VKM Ac-1804</strain>
    </source>
</reference>
<dbReference type="AlphaFoldDB" id="A0A1T4WSF5"/>
<dbReference type="SUPFAM" id="SSF52279">
    <property type="entry name" value="Beta-D-glucan exohydrolase, C-terminal domain"/>
    <property type="match status" value="1"/>
</dbReference>
<evidence type="ECO:0000259" key="9">
    <source>
        <dbReference type="SMART" id="SM01217"/>
    </source>
</evidence>
<dbReference type="Gene3D" id="2.60.40.10">
    <property type="entry name" value="Immunoglobulins"/>
    <property type="match status" value="1"/>
</dbReference>
<dbReference type="InterPro" id="IPR036962">
    <property type="entry name" value="Glyco_hydro_3_N_sf"/>
</dbReference>
<gene>
    <name evidence="11" type="ORF">SAMN06295879_0174</name>
    <name evidence="10" type="ORF">TZ00_07015</name>
</gene>
<dbReference type="GO" id="GO:0008422">
    <property type="term" value="F:beta-glucosidase activity"/>
    <property type="evidence" value="ECO:0007669"/>
    <property type="project" value="UniProtKB-EC"/>
</dbReference>
<evidence type="ECO:0000256" key="7">
    <source>
        <dbReference type="ARBA" id="ARBA00058905"/>
    </source>
</evidence>
<dbReference type="PRINTS" id="PR00133">
    <property type="entry name" value="GLHYDRLASE3"/>
</dbReference>
<dbReference type="RefSeq" id="WP_044440509.1">
    <property type="nucleotide sequence ID" value="NZ_FUYG01000001.1"/>
</dbReference>
<evidence type="ECO:0000313" key="10">
    <source>
        <dbReference type="EMBL" id="KJC64229.1"/>
    </source>
</evidence>
<dbReference type="InterPro" id="IPR001764">
    <property type="entry name" value="Glyco_hydro_3_N"/>
</dbReference>
<evidence type="ECO:0000256" key="5">
    <source>
        <dbReference type="ARBA" id="ARBA00022801"/>
    </source>
</evidence>
<name>A0A1T4WSF5_9MICO</name>
<dbReference type="InterPro" id="IPR051915">
    <property type="entry name" value="Cellulose_Degrad_GH3"/>
</dbReference>
<evidence type="ECO:0000313" key="13">
    <source>
        <dbReference type="Proteomes" id="UP000189735"/>
    </source>
</evidence>
<evidence type="ECO:0000256" key="4">
    <source>
        <dbReference type="ARBA" id="ARBA00022729"/>
    </source>
</evidence>
<dbReference type="Gene3D" id="3.40.50.1700">
    <property type="entry name" value="Glycoside hydrolase family 3 C-terminal domain"/>
    <property type="match status" value="1"/>
</dbReference>
<evidence type="ECO:0000256" key="6">
    <source>
        <dbReference type="ARBA" id="ARBA00023295"/>
    </source>
</evidence>
<dbReference type="InterPro" id="IPR002772">
    <property type="entry name" value="Glyco_hydro_3_C"/>
</dbReference>
<dbReference type="SMART" id="SM01217">
    <property type="entry name" value="Fn3_like"/>
    <property type="match status" value="1"/>
</dbReference>
<accession>A0A1T4WSF5</accession>
<dbReference type="Proteomes" id="UP000189735">
    <property type="component" value="Unassembled WGS sequence"/>
</dbReference>
<evidence type="ECO:0000256" key="3">
    <source>
        <dbReference type="ARBA" id="ARBA00012744"/>
    </source>
</evidence>
<protein>
    <recommendedName>
        <fullName evidence="8">Exo-alpha-(1-&gt;6)-L-arabinopyranosidase</fullName>
        <ecNumber evidence="3">3.2.1.21</ecNumber>
    </recommendedName>
</protein>
<keyword evidence="6" id="KW-0326">Glycosidase</keyword>
<reference evidence="10" key="2">
    <citation type="submission" date="2015-02" db="EMBL/GenBank/DDBJ databases">
        <authorList>
            <person name="Vasilyev I.Y."/>
            <person name="Siniagina M.N."/>
            <person name="Malanin S.Y."/>
            <person name="Boulygina E.A."/>
            <person name="Grygoryeva T.V."/>
            <person name="Yarullina D.R."/>
            <person name="Ilinskaya O.N."/>
        </authorList>
    </citation>
    <scope>NUCLEOTIDE SEQUENCE</scope>
    <source>
        <strain evidence="10">VKM Ac-1804</strain>
    </source>
</reference>
<dbReference type="SUPFAM" id="SSF51445">
    <property type="entry name" value="(Trans)glycosidases"/>
    <property type="match status" value="1"/>
</dbReference>
<dbReference type="GO" id="GO:0009251">
    <property type="term" value="P:glucan catabolic process"/>
    <property type="evidence" value="ECO:0007669"/>
    <property type="project" value="TreeGrafter"/>
</dbReference>
<dbReference type="InterPro" id="IPR036881">
    <property type="entry name" value="Glyco_hydro_3_C_sf"/>
</dbReference>
<sequence>MSQHLYQNPTASTSERVADLLGRMTLEEKAGQLTQYFYFGSFGEAPADIDIDALPPEHRQFVGQPAMVRDAIARGATGSVLFVREARMANVLQRSAVEDTRLGIPLIFGFDVVHGHRTVFPVPIAQAASWDPDAVEESQRTAGREARASGIHWTFAPMVDIGRDPRWGRIVEGAGEDPHLGAAMAAAQVRGFQGSFGPESILAGPKHFAAYGAARGGRDYDEVEVSDSELRNVYLPPFAAAIEAGAANVMSAYMELNGVPASGNRWLLRDVLRDELGFTGFVVSDANAVRSLTAQHFAADLTDAAVRAVTAGLDMEMCMFDPAFASVPEAVRAGLVEESAVDESVTRILAVKFDLGLFESPYANEEAEDAVLAAPEHRDRARAMAESSAVLLKNDGLLPLQLESLGSIAVIGELADSKRDTLGPWVFSHDTDETITIVEGIRARVAGAAEVRSAFGAGIPSRLFASDFDQHDPTVVGTPDDYDDDAAIEQAVALAADSDVAVVVVGQRQNQIGETASSSTLALPGRQLEQLQRIAETGTPVVLLVMSGRPLDLRWPDVHIPSILEIWYPGTRGGDAVAALLFGDVSPAGRLPFTWPRHVGQVPIISSHLRTFQPENQGKRYWDEESTSLYPFGYGLSYATFTYGDVQLERASVEVGETVAVTVDVTNTSDVAADEVAQLYIHQRHGRAARPVRELKGFQRVHLEAGESRTLTFALGPEQLRYWSAADRGWVQDATTIELGVGPSSATALNNVLTITPTAAR</sequence>
<reference evidence="11" key="3">
    <citation type="submission" date="2017-02" db="EMBL/GenBank/DDBJ databases">
        <authorList>
            <person name="Peterson S.W."/>
        </authorList>
    </citation>
    <scope>NUCLEOTIDE SEQUENCE [LARGE SCALE GENOMIC DNA]</scope>
    <source>
        <strain evidence="11">VKM Ac-2052</strain>
    </source>
</reference>
<evidence type="ECO:0000313" key="12">
    <source>
        <dbReference type="Proteomes" id="UP000032503"/>
    </source>
</evidence>
<keyword evidence="4" id="KW-0732">Signal</keyword>